<dbReference type="Proteomes" id="UP000327108">
    <property type="component" value="Unassembled WGS sequence"/>
</dbReference>
<protein>
    <submittedName>
        <fullName evidence="1">Uncharacterized protein</fullName>
    </submittedName>
</protein>
<accession>A0A5N1K3N0</accession>
<name>A0A5N1K3N0_9HYPH</name>
<evidence type="ECO:0000313" key="2">
    <source>
        <dbReference type="Proteomes" id="UP000327108"/>
    </source>
</evidence>
<proteinExistence type="predicted"/>
<keyword evidence="2" id="KW-1185">Reference proteome</keyword>
<reference evidence="1 2" key="1">
    <citation type="submission" date="2019-09" db="EMBL/GenBank/DDBJ databases">
        <title>Biological control of the noxious weed angled onion (Allium triquetrum) thwarted by endophytic bacteria in Victoria, Australia.</title>
        <authorList>
            <person name="Tehranchian P."/>
            <person name="Adair R.J."/>
            <person name="Van T.H."/>
            <person name="Morrison P.D."/>
            <person name="Williams H."/>
            <person name="Lawrie A.C."/>
        </authorList>
    </citation>
    <scope>NUCLEOTIDE SEQUENCE [LARGE SCALE GENOMIC DNA]</scope>
    <source>
        <strain evidence="1 2">RPTAtOch1</strain>
    </source>
</reference>
<organism evidence="1 2">
    <name type="scientific">Ochrobactrum quorumnocens</name>
    <dbReference type="NCBI Taxonomy" id="271865"/>
    <lineage>
        <taxon>Bacteria</taxon>
        <taxon>Pseudomonadati</taxon>
        <taxon>Pseudomonadota</taxon>
        <taxon>Alphaproteobacteria</taxon>
        <taxon>Hyphomicrobiales</taxon>
        <taxon>Brucellaceae</taxon>
        <taxon>Brucella/Ochrobactrum group</taxon>
        <taxon>Ochrobactrum</taxon>
    </lineage>
</organism>
<evidence type="ECO:0000313" key="1">
    <source>
        <dbReference type="EMBL" id="KAA9370743.1"/>
    </source>
</evidence>
<dbReference type="EMBL" id="VYXQ01000002">
    <property type="protein sequence ID" value="KAA9370743.1"/>
    <property type="molecule type" value="Genomic_DNA"/>
</dbReference>
<comment type="caution">
    <text evidence="1">The sequence shown here is derived from an EMBL/GenBank/DDBJ whole genome shotgun (WGS) entry which is preliminary data.</text>
</comment>
<sequence length="75" mass="8293">MLLTCSALVSGMHDCNQVIRCLPSFEFTHPDNHPVDIPCGTGKRHLATEMPKLSSGALPCFLSKAKRILLFRARL</sequence>
<dbReference type="AlphaFoldDB" id="A0A5N1K3N0"/>
<gene>
    <name evidence="1" type="ORF">F3W84_02430</name>
</gene>